<gene>
    <name evidence="2" type="ORF">ABC765_05960</name>
</gene>
<feature type="transmembrane region" description="Helical" evidence="1">
    <location>
        <begin position="151"/>
        <end position="172"/>
    </location>
</feature>
<protein>
    <recommendedName>
        <fullName evidence="3">Beta-carotene 15,15'-monooxygenase</fullName>
    </recommendedName>
</protein>
<feature type="transmembrane region" description="Helical" evidence="1">
    <location>
        <begin position="38"/>
        <end position="58"/>
    </location>
</feature>
<evidence type="ECO:0000256" key="1">
    <source>
        <dbReference type="SAM" id="Phobius"/>
    </source>
</evidence>
<feature type="transmembrane region" description="Helical" evidence="1">
    <location>
        <begin position="110"/>
        <end position="130"/>
    </location>
</feature>
<keyword evidence="1" id="KW-1133">Transmembrane helix</keyword>
<feature type="transmembrane region" description="Helical" evidence="1">
    <location>
        <begin position="81"/>
        <end position="104"/>
    </location>
</feature>
<name>A0AAU7C059_9LACO</name>
<feature type="transmembrane region" description="Helical" evidence="1">
    <location>
        <begin position="184"/>
        <end position="204"/>
    </location>
</feature>
<evidence type="ECO:0000313" key="2">
    <source>
        <dbReference type="EMBL" id="XBG94625.1"/>
    </source>
</evidence>
<dbReference type="RefSeq" id="WP_347979923.1">
    <property type="nucleotide sequence ID" value="NZ_CP154878.1"/>
</dbReference>
<reference evidence="2" key="1">
    <citation type="submission" date="2024-04" db="EMBL/GenBank/DDBJ databases">
        <title>Limosilactobacillus allomucosae sp. nov., a novel species isolated from wild boar faecal samples as a potential probiotics for domestic pigs.</title>
        <authorList>
            <person name="Chen B."/>
        </authorList>
    </citation>
    <scope>NUCLEOTIDE SEQUENCE</scope>
    <source>
        <strain evidence="2">WILCCON 0051</strain>
    </source>
</reference>
<feature type="transmembrane region" description="Helical" evidence="1">
    <location>
        <begin position="251"/>
        <end position="270"/>
    </location>
</feature>
<dbReference type="AlphaFoldDB" id="A0AAU7C059"/>
<keyword evidence="1" id="KW-0812">Transmembrane</keyword>
<keyword evidence="1" id="KW-0472">Membrane</keyword>
<evidence type="ECO:0008006" key="3">
    <source>
        <dbReference type="Google" id="ProtNLM"/>
    </source>
</evidence>
<accession>A0AAU7C059</accession>
<organism evidence="2">
    <name type="scientific">Limosilactobacillus allomucosae</name>
    <dbReference type="NCBI Taxonomy" id="3142938"/>
    <lineage>
        <taxon>Bacteria</taxon>
        <taxon>Bacillati</taxon>
        <taxon>Bacillota</taxon>
        <taxon>Bacilli</taxon>
        <taxon>Lactobacillales</taxon>
        <taxon>Lactobacillaceae</taxon>
        <taxon>Limosilactobacillus</taxon>
    </lineage>
</organism>
<dbReference type="EMBL" id="CP154878">
    <property type="protein sequence ID" value="XBG94625.1"/>
    <property type="molecule type" value="Genomic_DNA"/>
</dbReference>
<feature type="transmembrane region" description="Helical" evidence="1">
    <location>
        <begin position="219"/>
        <end position="239"/>
    </location>
</feature>
<dbReference type="KEGG" id="lalo:ABC765_05960"/>
<proteinExistence type="predicted"/>
<sequence>MKRCLLKSWSAVAGVLLILLLLQPMIFMIKLPQLLQVIMMVISGVLAGWLLLSLINGINQGWQRFLKRVPLMEQLFKNQRLNALISNYLGLMVATLYCLYTFSIGMMYRSAWFITQAFYYLLLFLIRLILSHQIRTSRRSSPAARLKTCLMIGWLLLLFTPILGGMTILILHQESSTTHFSQNVLLVVALYTFINLGSVLRGFAKTRRAAILLKTDKSVVMVTALISLYNLQTLMLAAYSHDQQYTRLMTWATGLGIIVLIIALAVWMIIESRHKIKQLANNAG</sequence>